<dbReference type="EMBL" id="CP046172">
    <property type="protein sequence ID" value="QIS12811.1"/>
    <property type="molecule type" value="Genomic_DNA"/>
</dbReference>
<dbReference type="KEGG" id="nah:F5544_24780"/>
<dbReference type="InterPro" id="IPR003819">
    <property type="entry name" value="TauD/TfdA-like"/>
</dbReference>
<reference evidence="5 6" key="1">
    <citation type="journal article" date="2019" name="ACS Chem. Biol.">
        <title>Identification and Mobilization of a Cryptic Antibiotic Biosynthesis Gene Locus from a Human-Pathogenic Nocardia Isolate.</title>
        <authorList>
            <person name="Herisse M."/>
            <person name="Ishida K."/>
            <person name="Porter J.L."/>
            <person name="Howden B."/>
            <person name="Hertweck C."/>
            <person name="Stinear T.P."/>
            <person name="Pidot S.J."/>
        </authorList>
    </citation>
    <scope>NUCLEOTIDE SEQUENCE [LARGE SCALE GENOMIC DNA]</scope>
    <source>
        <strain evidence="5 6">AUSMDU00012717</strain>
    </source>
</reference>
<dbReference type="Pfam" id="PF02668">
    <property type="entry name" value="TauD"/>
    <property type="match status" value="1"/>
</dbReference>
<dbReference type="SUPFAM" id="SSF51197">
    <property type="entry name" value="Clavaminate synthase-like"/>
    <property type="match status" value="1"/>
</dbReference>
<evidence type="ECO:0000256" key="2">
    <source>
        <dbReference type="ARBA" id="ARBA00023004"/>
    </source>
</evidence>
<proteinExistence type="predicted"/>
<dbReference type="Gene3D" id="3.60.130.10">
    <property type="entry name" value="Clavaminate synthase-like"/>
    <property type="match status" value="1"/>
</dbReference>
<feature type="domain" description="TauD/TfdA-like" evidence="4">
    <location>
        <begin position="58"/>
        <end position="267"/>
    </location>
</feature>
<gene>
    <name evidence="5" type="ORF">F5544_24780</name>
</gene>
<keyword evidence="3" id="KW-1133">Transmembrane helix</keyword>
<evidence type="ECO:0000313" key="5">
    <source>
        <dbReference type="EMBL" id="QIS12811.1"/>
    </source>
</evidence>
<evidence type="ECO:0000256" key="3">
    <source>
        <dbReference type="SAM" id="Phobius"/>
    </source>
</evidence>
<dbReference type="Proteomes" id="UP000503540">
    <property type="component" value="Chromosome"/>
</dbReference>
<keyword evidence="2" id="KW-0408">Iron</keyword>
<keyword evidence="6" id="KW-1185">Reference proteome</keyword>
<dbReference type="AlphaFoldDB" id="A0A6G9YHZ1"/>
<organism evidence="5 6">
    <name type="scientific">Nocardia arthritidis</name>
    <dbReference type="NCBI Taxonomy" id="228602"/>
    <lineage>
        <taxon>Bacteria</taxon>
        <taxon>Bacillati</taxon>
        <taxon>Actinomycetota</taxon>
        <taxon>Actinomycetes</taxon>
        <taxon>Mycobacteriales</taxon>
        <taxon>Nocardiaceae</taxon>
        <taxon>Nocardia</taxon>
    </lineage>
</organism>
<name>A0A6G9YHZ1_9NOCA</name>
<keyword evidence="3" id="KW-0812">Transmembrane</keyword>
<evidence type="ECO:0000256" key="1">
    <source>
        <dbReference type="ARBA" id="ARBA00023002"/>
    </source>
</evidence>
<sequence>MVLRDSVALVGAVADGFDDCRVGIPPSLARLMRHPVDFGVAERARAELTGLLERYVHRKPGVVVLTGVPTAITVPALMCVTGLLGRPRPHNRDGDLIAEIGRPECGHRLATDAADGPRPTPDYVALLCVRPSKSGCVLVHLDDIVAESAPGLIGALRRPFHFDRNGDQRLGELSTVRKPILFTQNGRPAIAYRRDLIEAGHRRHRIPPLTDAQVSALDGLDSVLSRPSIRVGGRLRAGELAIFDNLALLRGWTEFRGDSRQLLLRTWIHADPEPANRYAPR</sequence>
<protein>
    <recommendedName>
        <fullName evidence="4">TauD/TfdA-like domain-containing protein</fullName>
    </recommendedName>
</protein>
<dbReference type="GO" id="GO:0016491">
    <property type="term" value="F:oxidoreductase activity"/>
    <property type="evidence" value="ECO:0007669"/>
    <property type="project" value="UniProtKB-KW"/>
</dbReference>
<keyword evidence="3" id="KW-0472">Membrane</keyword>
<feature type="transmembrane region" description="Helical" evidence="3">
    <location>
        <begin position="62"/>
        <end position="84"/>
    </location>
</feature>
<keyword evidence="1" id="KW-0560">Oxidoreductase</keyword>
<evidence type="ECO:0000313" key="6">
    <source>
        <dbReference type="Proteomes" id="UP000503540"/>
    </source>
</evidence>
<accession>A0A6G9YHZ1</accession>
<dbReference type="RefSeq" id="WP_167475438.1">
    <property type="nucleotide sequence ID" value="NZ_CP046172.1"/>
</dbReference>
<dbReference type="InterPro" id="IPR042098">
    <property type="entry name" value="TauD-like_sf"/>
</dbReference>
<evidence type="ECO:0000259" key="4">
    <source>
        <dbReference type="Pfam" id="PF02668"/>
    </source>
</evidence>